<evidence type="ECO:0000256" key="3">
    <source>
        <dbReference type="ARBA" id="ARBA00022741"/>
    </source>
</evidence>
<dbReference type="InterPro" id="IPR036101">
    <property type="entry name" value="CarD-like/TRCF_RID_sf"/>
</dbReference>
<dbReference type="Gene3D" id="3.30.2060.10">
    <property type="entry name" value="Penicillin-binding protein 1b domain"/>
    <property type="match status" value="1"/>
</dbReference>
<evidence type="ECO:0000256" key="2">
    <source>
        <dbReference type="ARBA" id="ARBA00022490"/>
    </source>
</evidence>
<evidence type="ECO:0000256" key="12">
    <source>
        <dbReference type="ARBA" id="ARBA00070128"/>
    </source>
</evidence>
<dbReference type="CDD" id="cd17991">
    <property type="entry name" value="DEXHc_TRCF"/>
    <property type="match status" value="1"/>
</dbReference>
<dbReference type="SMART" id="SM00490">
    <property type="entry name" value="HELICc"/>
    <property type="match status" value="1"/>
</dbReference>
<keyword evidence="3 13" id="KW-0547">Nucleotide-binding</keyword>
<dbReference type="SMART" id="SM00982">
    <property type="entry name" value="TRCF"/>
    <property type="match status" value="1"/>
</dbReference>
<dbReference type="GO" id="GO:0005524">
    <property type="term" value="F:ATP binding"/>
    <property type="evidence" value="ECO:0007669"/>
    <property type="project" value="UniProtKB-UniRule"/>
</dbReference>
<name>A0A1H6FF11_9GAMM</name>
<evidence type="ECO:0000256" key="7">
    <source>
        <dbReference type="ARBA" id="ARBA00022840"/>
    </source>
</evidence>
<dbReference type="PANTHER" id="PTHR47964">
    <property type="entry name" value="ATP-DEPENDENT DNA HELICASE HOMOLOG RECG, CHLOROPLASTIC"/>
    <property type="match status" value="1"/>
</dbReference>
<feature type="domain" description="Helicase C-terminal" evidence="15">
    <location>
        <begin position="807"/>
        <end position="963"/>
    </location>
</feature>
<dbReference type="InterPro" id="IPR048635">
    <property type="entry name" value="MFD_D3"/>
</dbReference>
<dbReference type="Gene3D" id="3.40.50.11180">
    <property type="match status" value="1"/>
</dbReference>
<keyword evidence="2 13" id="KW-0963">Cytoplasm</keyword>
<dbReference type="GO" id="GO:0005737">
    <property type="term" value="C:cytoplasm"/>
    <property type="evidence" value="ECO:0007669"/>
    <property type="project" value="UniProtKB-SubCell"/>
</dbReference>
<evidence type="ECO:0000313" key="16">
    <source>
        <dbReference type="EMBL" id="SEH08607.1"/>
    </source>
</evidence>
<evidence type="ECO:0000256" key="6">
    <source>
        <dbReference type="ARBA" id="ARBA00022806"/>
    </source>
</evidence>
<dbReference type="Proteomes" id="UP000236724">
    <property type="component" value="Unassembled WGS sequence"/>
</dbReference>
<evidence type="ECO:0000259" key="14">
    <source>
        <dbReference type="PROSITE" id="PS51192"/>
    </source>
</evidence>
<dbReference type="InterPro" id="IPR014001">
    <property type="entry name" value="Helicase_ATP-bd"/>
</dbReference>
<dbReference type="AlphaFoldDB" id="A0A1H6FF11"/>
<feature type="domain" description="Helicase ATP-binding" evidence="14">
    <location>
        <begin position="625"/>
        <end position="786"/>
    </location>
</feature>
<evidence type="ECO:0000256" key="5">
    <source>
        <dbReference type="ARBA" id="ARBA00022801"/>
    </source>
</evidence>
<comment type="similarity">
    <text evidence="11 13">In the C-terminal section; belongs to the helicase family. RecG subfamily.</text>
</comment>
<dbReference type="SMART" id="SM00487">
    <property type="entry name" value="DEXDc"/>
    <property type="match status" value="1"/>
</dbReference>
<accession>A0A1H6FF11</accession>
<dbReference type="InterPro" id="IPR001650">
    <property type="entry name" value="Helicase_C-like"/>
</dbReference>
<dbReference type="PROSITE" id="PS51194">
    <property type="entry name" value="HELICASE_CTER"/>
    <property type="match status" value="1"/>
</dbReference>
<evidence type="ECO:0000259" key="15">
    <source>
        <dbReference type="PROSITE" id="PS51194"/>
    </source>
</evidence>
<evidence type="ECO:0000256" key="10">
    <source>
        <dbReference type="ARBA" id="ARBA00061104"/>
    </source>
</evidence>
<evidence type="ECO:0000256" key="8">
    <source>
        <dbReference type="ARBA" id="ARBA00023125"/>
    </source>
</evidence>
<dbReference type="Gene3D" id="3.40.50.11140">
    <property type="match status" value="1"/>
</dbReference>
<dbReference type="EMBL" id="FMSV02000553">
    <property type="protein sequence ID" value="SEH08607.1"/>
    <property type="molecule type" value="Genomic_DNA"/>
</dbReference>
<dbReference type="GO" id="GO:0003684">
    <property type="term" value="F:damaged DNA binding"/>
    <property type="evidence" value="ECO:0007669"/>
    <property type="project" value="InterPro"/>
</dbReference>
<keyword evidence="5 13" id="KW-0378">Hydrolase</keyword>
<dbReference type="InterPro" id="IPR005118">
    <property type="entry name" value="TRCF_C"/>
</dbReference>
<dbReference type="Pfam" id="PF00271">
    <property type="entry name" value="Helicase_C"/>
    <property type="match status" value="1"/>
</dbReference>
<dbReference type="FunFam" id="3.40.50.300:FF:000546">
    <property type="entry name" value="Transcription-repair-coupling factor"/>
    <property type="match status" value="1"/>
</dbReference>
<evidence type="ECO:0000256" key="11">
    <source>
        <dbReference type="ARBA" id="ARBA00061399"/>
    </source>
</evidence>
<keyword evidence="7 13" id="KW-0067">ATP-binding</keyword>
<evidence type="ECO:0000256" key="4">
    <source>
        <dbReference type="ARBA" id="ARBA00022763"/>
    </source>
</evidence>
<dbReference type="PANTHER" id="PTHR47964:SF1">
    <property type="entry name" value="ATP-DEPENDENT DNA HELICASE HOMOLOG RECG, CHLOROPLASTIC"/>
    <property type="match status" value="1"/>
</dbReference>
<dbReference type="InterPro" id="IPR037235">
    <property type="entry name" value="TRCF-like_C_D7"/>
</dbReference>
<dbReference type="GO" id="GO:0016787">
    <property type="term" value="F:hydrolase activity"/>
    <property type="evidence" value="ECO:0007669"/>
    <property type="project" value="UniProtKB-KW"/>
</dbReference>
<dbReference type="InterPro" id="IPR041471">
    <property type="entry name" value="UvrB_inter"/>
</dbReference>
<dbReference type="Pfam" id="PF17757">
    <property type="entry name" value="UvrB_inter"/>
    <property type="match status" value="1"/>
</dbReference>
<evidence type="ECO:0000313" key="17">
    <source>
        <dbReference type="Proteomes" id="UP000236724"/>
    </source>
</evidence>
<dbReference type="Pfam" id="PF00270">
    <property type="entry name" value="DEAD"/>
    <property type="match status" value="1"/>
</dbReference>
<dbReference type="OrthoDB" id="9804325at2"/>
<gene>
    <name evidence="16" type="primary">mfd_2</name>
    <name evidence="13" type="synonym">mfd</name>
    <name evidence="16" type="ORF">MBHS_04499</name>
</gene>
<dbReference type="InterPro" id="IPR027417">
    <property type="entry name" value="P-loop_NTPase"/>
</dbReference>
<dbReference type="InterPro" id="IPR003711">
    <property type="entry name" value="CarD-like/TRCF_RID"/>
</dbReference>
<dbReference type="FunFam" id="3.40.50.300:FF:000300">
    <property type="entry name" value="Transcription-repair-coupling factor"/>
    <property type="match status" value="1"/>
</dbReference>
<dbReference type="RefSeq" id="WP_103922130.1">
    <property type="nucleotide sequence ID" value="NZ_FMSV02000553.1"/>
</dbReference>
<keyword evidence="17" id="KW-1185">Reference proteome</keyword>
<keyword evidence="4 13" id="KW-0227">DNA damage</keyword>
<dbReference type="Gene3D" id="2.40.10.170">
    <property type="match status" value="1"/>
</dbReference>
<comment type="function">
    <text evidence="13">Couples transcription and DNA repair by recognizing RNA polymerase (RNAP) stalled at DNA lesions. Mediates ATP-dependent release of RNAP and its truncated transcript from the DNA, and recruitment of nucleotide excision repair machinery to the damaged site.</text>
</comment>
<organism evidence="16 17">
    <name type="scientific">Candidatus Venteria ishoeyi</name>
    <dbReference type="NCBI Taxonomy" id="1899563"/>
    <lineage>
        <taxon>Bacteria</taxon>
        <taxon>Pseudomonadati</taxon>
        <taxon>Pseudomonadota</taxon>
        <taxon>Gammaproteobacteria</taxon>
        <taxon>Thiotrichales</taxon>
        <taxon>Thiotrichaceae</taxon>
        <taxon>Venteria</taxon>
    </lineage>
</organism>
<sequence>MSQNNTIFSPAFPQKPGLRHSWGQLQGCSAALALSQVLSRHQGLLMVLTKDTLSAQRLADELRFFSADKVELLSFPDWETLPYDAFSPHQDIVSERLASLYQLPDSQQAVLLLPVTTLMQRLPPQTYVQANSLLLERGQRLDREKLRLRLERSGYRAVNQVMEHGEFSIRGSIMDLFPMGSVNAYRIDLLDDDIDSLRVLNPETQRSRGEVEQVRLLPAREYPLDKNAVNFFREQWCNRFDNDPRRCSVYQDATHQIAPPGAEYFLPLFFEQVQTLFDYLPANTLIASVGDLMPTCTEYWEEINSRYEELRHDIERPLLPPADIFLTVDQVFGGIKQHALLQLSHSEIEQKAGVFNFATHVPPVIPVNARAEEPLARLTEFLAKTPGRVLITAETTGRRETLLEVLGKHGVKPKLFDDWAAFLRSKVVLGMTIAPLEQGLVLEDADAHQSIHLICEAQLFGDRVAQRRRRSAASKDPDAVIRNLTELDLGAPVVHEDHGVGRYHGLVTLDMGDIPMEFLYLEYARGDKLYVPVTSLHLISRFTGVDPEHAPLHRLGSPQWDKAKRKAAERVRDVAAELLDVYARRAARKGHVFQHDPEAYQVFSGAFPFEETPDQQAAIDAVMADMHSPRPMDRLICGDVGFGKTEVAMRAAFVAVQDGKQVAVLVPTTLLAQQHYQNFLDRFADWPVKVEQLSRFRSGKQVNTALAGLESGDVDIVIGTHKLIQGDIKFKRLGLVIIDEEHRFGVRQKERFKSLRSEVDILTLTATPIPRSLNMALADLRDLSIIATAPLKRLAVKTFIQEWRAPVISEAIHRELRRGGQIYFLHNAVDSIEKTARELAELVPEARVDIAHGQMPERDLERVMQDFYHRRFNVLVCTTIIETGIDIPTANTIIINRADRFGLAQLYQLRGRVGRSHHRAYAYLITPSKKSMTKDAAKRLDALSSLEELGVGFTLATHDLEIRGAGEMLGDEQSGHLQEIGYNLYTELLERAVESLKQGKEPSLDKPLDHGVEIDLKVPALLPEDYLPDVHNRLILYKRIANVSDEGELRELQAELIDRFGLLPQVTKNLFKLSGVKLQASPLGVRKIELGDSGGRIQFVPEPPVDPMKVIQLIQQQPHVFSLDSDNNLRINQDLAEFEQRLQMLNDFFGFLQG</sequence>
<dbReference type="PROSITE" id="PS51192">
    <property type="entry name" value="HELICASE_ATP_BIND_1"/>
    <property type="match status" value="1"/>
</dbReference>
<dbReference type="SUPFAM" id="SSF52540">
    <property type="entry name" value="P-loop containing nucleoside triphosphate hydrolases"/>
    <property type="match status" value="4"/>
</dbReference>
<dbReference type="GO" id="GO:0003678">
    <property type="term" value="F:DNA helicase activity"/>
    <property type="evidence" value="ECO:0007669"/>
    <property type="project" value="TreeGrafter"/>
</dbReference>
<dbReference type="GO" id="GO:0006355">
    <property type="term" value="P:regulation of DNA-templated transcription"/>
    <property type="evidence" value="ECO:0007669"/>
    <property type="project" value="UniProtKB-UniRule"/>
</dbReference>
<dbReference type="SUPFAM" id="SSF143517">
    <property type="entry name" value="TRCF domain-like"/>
    <property type="match status" value="1"/>
</dbReference>
<evidence type="ECO:0000256" key="9">
    <source>
        <dbReference type="ARBA" id="ARBA00023204"/>
    </source>
</evidence>
<dbReference type="InterPro" id="IPR004576">
    <property type="entry name" value="Mfd"/>
</dbReference>
<dbReference type="SMART" id="SM01058">
    <property type="entry name" value="CarD_TRCF"/>
    <property type="match status" value="1"/>
</dbReference>
<dbReference type="HAMAP" id="MF_00969">
    <property type="entry name" value="TRCF"/>
    <property type="match status" value="1"/>
</dbReference>
<dbReference type="Gene3D" id="3.90.1150.50">
    <property type="entry name" value="Transcription-repair-coupling factor, D7 domain"/>
    <property type="match status" value="1"/>
</dbReference>
<dbReference type="SUPFAM" id="SSF141259">
    <property type="entry name" value="CarD-like"/>
    <property type="match status" value="1"/>
</dbReference>
<keyword evidence="6" id="KW-0347">Helicase</keyword>
<dbReference type="GO" id="GO:0000716">
    <property type="term" value="P:transcription-coupled nucleotide-excision repair, DNA damage recognition"/>
    <property type="evidence" value="ECO:0007669"/>
    <property type="project" value="UniProtKB-UniRule"/>
</dbReference>
<proteinExistence type="inferred from homology"/>
<dbReference type="NCBIfam" id="NF007966">
    <property type="entry name" value="PRK10689.1"/>
    <property type="match status" value="1"/>
</dbReference>
<keyword evidence="9 13" id="KW-0234">DNA repair</keyword>
<evidence type="ECO:0000256" key="13">
    <source>
        <dbReference type="HAMAP-Rule" id="MF_00969"/>
    </source>
</evidence>
<protein>
    <recommendedName>
        <fullName evidence="12 13">Transcription-repair-coupling factor</fullName>
        <shortName evidence="13">TRCF</shortName>
        <ecNumber evidence="13">3.6.4.-</ecNumber>
    </recommendedName>
</protein>
<dbReference type="InterPro" id="IPR047112">
    <property type="entry name" value="RecG/Mfd"/>
</dbReference>
<comment type="similarity">
    <text evidence="10 13">In the N-terminal section; belongs to the UvrB family.</text>
</comment>
<dbReference type="Pfam" id="PF02559">
    <property type="entry name" value="CarD_TRCF_RID"/>
    <property type="match status" value="1"/>
</dbReference>
<comment type="subcellular location">
    <subcellularLocation>
        <location evidence="1 13">Cytoplasm</location>
    </subcellularLocation>
</comment>
<dbReference type="NCBIfam" id="TIGR00580">
    <property type="entry name" value="mfd"/>
    <property type="match status" value="1"/>
</dbReference>
<dbReference type="Pfam" id="PF03461">
    <property type="entry name" value="TRCF"/>
    <property type="match status" value="1"/>
</dbReference>
<evidence type="ECO:0000256" key="1">
    <source>
        <dbReference type="ARBA" id="ARBA00004496"/>
    </source>
</evidence>
<keyword evidence="8 13" id="KW-0238">DNA-binding</keyword>
<reference evidence="16 17" key="1">
    <citation type="submission" date="2016-10" db="EMBL/GenBank/DDBJ databases">
        <authorList>
            <person name="de Groot N.N."/>
        </authorList>
    </citation>
    <scope>NUCLEOTIDE SEQUENCE [LARGE SCALE GENOMIC DNA]</scope>
    <source>
        <strain evidence="16">MBHS1</strain>
    </source>
</reference>
<dbReference type="Gene3D" id="3.40.50.300">
    <property type="entry name" value="P-loop containing nucleotide triphosphate hydrolases"/>
    <property type="match status" value="2"/>
</dbReference>
<dbReference type="InterPro" id="IPR011545">
    <property type="entry name" value="DEAD/DEAH_box_helicase_dom"/>
</dbReference>
<dbReference type="Pfam" id="PF21132">
    <property type="entry name" value="MFD_D3"/>
    <property type="match status" value="1"/>
</dbReference>
<dbReference type="EC" id="3.6.4.-" evidence="13"/>